<comment type="similarity">
    <text evidence="1">Belongs to the GCN1 family.</text>
</comment>
<feature type="domain" description="MI" evidence="4">
    <location>
        <begin position="645"/>
        <end position="774"/>
    </location>
</feature>
<dbReference type="Pfam" id="PF24987">
    <property type="entry name" value="HEAT_EF3_N"/>
    <property type="match status" value="2"/>
</dbReference>
<feature type="repeat" description="HEAT" evidence="3">
    <location>
        <begin position="1042"/>
        <end position="1073"/>
    </location>
</feature>
<dbReference type="InterPro" id="IPR011989">
    <property type="entry name" value="ARM-like"/>
</dbReference>
<accession>A0A0M3K7I0</accession>
<sequence>MSSNELAQYFRVTVWKKVRQLIADIDLEKYTAITQREIAIYHTADGQLYNSDVIEQNSEEALEAKNVKRESKAYKFKEQVAEVELRRELARKRRQEGKLTERQKKAVEAEIQAEREFRAALRGLYEDCVSRLDVLKAAINGNPNGSMTNMDLLFNVLIPMLKSPLISEAVVDTFRAYRNAAFEPSDDYLHELILHTTVRAYDSYYLDGAWSEEAFANQLSRTVAMLLDRCVAIPMLVNGEEEGISGDSAENDLLAELDDEDTINLLKLSFSIPLIDSILREPKNPYAIRLNAVQFNNEVCLLPLTRLCTMLLNVLEDESSELSQLASSSLRSLCELINDASDKNDSMIEMLTLMISKLTLNKPNIRENVLSILSIPVDLYEYALANAQYEEFVDLLIRRLLIAMHDPNEDCAKLASVIWHQQDLQTNTDLCSKVLDDVVNEEEFMRKSASLTLETLIGEYPQKLDLALLKLNALYNELSELSGAVIDDVGRMISEPVDQFAKRSGVGEALLLLADHIPQSEVMTFVKVIIPRGLCDRNADCREVMRNAAMQAIKKYGEVCMDDLLPFLEGLLNSTPDGREHDNLRQGLVLMLGTLARHLDPSNDKVRSITARLIETLSTPSQQVQESVSKCLPPLVPAIKDNAKELVRTLSCLLIEADSYGERRGAAYGLAGLVKGLGMSAVRELELIKMIQNCLANKKNSKHREGALLALEMLCSTMGKLFEPYIVQVLPSLLICFGDSDENVRRAADDAARAMMAMLSVHGVKLVLLADSHSKVQKSGEKALKQIAKVIRNPEILGISSHLLMGLIDPATKTTSCLQTIVNTRFIHYIDAASLALIMPIIRRAFTDRNTETRRMAAQIIASIYSLTDNKDMEPYLCDLVPGLQKSLLDPVPEIRTVAAKAFGAIVACSSGDTSVRLREQIVPWLKEKLVSDASPVDRSGAAQGLAEVLKALGDDQLAYVMPDIIRTTESENVTPEVRDGYILMYIYLPMLFGDQFVPFLPQVIPSVLKALADENEYVRDSALKAGQRLISTYCSHARRLLLPQLQTAMFDDNWRIRFASVTLIGDFLFNIS</sequence>
<keyword evidence="6" id="KW-1185">Reference proteome</keyword>
<dbReference type="InterPro" id="IPR034085">
    <property type="entry name" value="TOG"/>
</dbReference>
<evidence type="ECO:0000256" key="3">
    <source>
        <dbReference type="PROSITE-ProRule" id="PRU00103"/>
    </source>
</evidence>
<dbReference type="PANTHER" id="PTHR23346:SF7">
    <property type="entry name" value="STALLED RIBOSOME SENSOR GCN1"/>
    <property type="match status" value="1"/>
</dbReference>
<evidence type="ECO:0000256" key="2">
    <source>
        <dbReference type="ARBA" id="ARBA00022737"/>
    </source>
</evidence>
<dbReference type="WBParaSite" id="ASIM_0001692101-mRNA-1">
    <property type="protein sequence ID" value="ASIM_0001692101-mRNA-1"/>
    <property type="gene ID" value="ASIM_0001692101"/>
</dbReference>
<dbReference type="PANTHER" id="PTHR23346">
    <property type="entry name" value="TRANSLATIONAL ACTIVATOR GCN1-RELATED"/>
    <property type="match status" value="1"/>
</dbReference>
<evidence type="ECO:0000313" key="7">
    <source>
        <dbReference type="WBParaSite" id="ASIM_0001692101-mRNA-1"/>
    </source>
</evidence>
<dbReference type="GO" id="GO:0034198">
    <property type="term" value="P:cellular response to amino acid starvation"/>
    <property type="evidence" value="ECO:0007669"/>
    <property type="project" value="TreeGrafter"/>
</dbReference>
<gene>
    <name evidence="5" type="ORF">ASIM_LOCUS16328</name>
</gene>
<name>A0A0M3K7I0_ANISI</name>
<dbReference type="Gene3D" id="1.25.10.10">
    <property type="entry name" value="Leucine-rich Repeat Variant"/>
    <property type="match status" value="4"/>
</dbReference>
<dbReference type="SUPFAM" id="SSF48371">
    <property type="entry name" value="ARM repeat"/>
    <property type="match status" value="1"/>
</dbReference>
<dbReference type="GO" id="GO:0019887">
    <property type="term" value="F:protein kinase regulator activity"/>
    <property type="evidence" value="ECO:0007669"/>
    <property type="project" value="TreeGrafter"/>
</dbReference>
<dbReference type="InterPro" id="IPR021133">
    <property type="entry name" value="HEAT_type_2"/>
</dbReference>
<dbReference type="InterPro" id="IPR003891">
    <property type="entry name" value="Initiation_fac_eIF4g_MI"/>
</dbReference>
<reference evidence="7" key="1">
    <citation type="submission" date="2017-02" db="UniProtKB">
        <authorList>
            <consortium name="WormBaseParasite"/>
        </authorList>
    </citation>
    <scope>IDENTIFICATION</scope>
</reference>
<proteinExistence type="inferred from homology"/>
<keyword evidence="2" id="KW-0677">Repeat</keyword>
<evidence type="ECO:0000259" key="4">
    <source>
        <dbReference type="PROSITE" id="PS51366"/>
    </source>
</evidence>
<evidence type="ECO:0000313" key="6">
    <source>
        <dbReference type="Proteomes" id="UP000267096"/>
    </source>
</evidence>
<organism evidence="7">
    <name type="scientific">Anisakis simplex</name>
    <name type="common">Herring worm</name>
    <dbReference type="NCBI Taxonomy" id="6269"/>
    <lineage>
        <taxon>Eukaryota</taxon>
        <taxon>Metazoa</taxon>
        <taxon>Ecdysozoa</taxon>
        <taxon>Nematoda</taxon>
        <taxon>Chromadorea</taxon>
        <taxon>Rhabditida</taxon>
        <taxon>Spirurina</taxon>
        <taxon>Ascaridomorpha</taxon>
        <taxon>Ascaridoidea</taxon>
        <taxon>Anisakidae</taxon>
        <taxon>Anisakis</taxon>
        <taxon>Anisakis simplex complex</taxon>
    </lineage>
</organism>
<dbReference type="EMBL" id="UYRR01032993">
    <property type="protein sequence ID" value="VDK57464.1"/>
    <property type="molecule type" value="Genomic_DNA"/>
</dbReference>
<dbReference type="PROSITE" id="PS50077">
    <property type="entry name" value="HEAT_REPEAT"/>
    <property type="match status" value="2"/>
</dbReference>
<feature type="repeat" description="HEAT" evidence="3">
    <location>
        <begin position="838"/>
        <end position="876"/>
    </location>
</feature>
<dbReference type="AlphaFoldDB" id="A0A0M3K7I0"/>
<dbReference type="InterPro" id="IPR016024">
    <property type="entry name" value="ARM-type_fold"/>
</dbReference>
<dbReference type="FunFam" id="1.25.10.10:FF:000090">
    <property type="entry name" value="eIF-2-alpha kinase activator GCN1"/>
    <property type="match status" value="1"/>
</dbReference>
<dbReference type="Pfam" id="PF24984">
    <property type="entry name" value="HEAT_EF3_GNC1"/>
    <property type="match status" value="1"/>
</dbReference>
<dbReference type="GO" id="GO:0006417">
    <property type="term" value="P:regulation of translation"/>
    <property type="evidence" value="ECO:0007669"/>
    <property type="project" value="TreeGrafter"/>
</dbReference>
<dbReference type="PROSITE" id="PS51366">
    <property type="entry name" value="MI"/>
    <property type="match status" value="1"/>
</dbReference>
<dbReference type="Proteomes" id="UP000267096">
    <property type="component" value="Unassembled WGS sequence"/>
</dbReference>
<evidence type="ECO:0000313" key="5">
    <source>
        <dbReference type="EMBL" id="VDK57464.1"/>
    </source>
</evidence>
<dbReference type="GO" id="GO:0005829">
    <property type="term" value="C:cytosol"/>
    <property type="evidence" value="ECO:0007669"/>
    <property type="project" value="TreeGrafter"/>
</dbReference>
<protein>
    <submittedName>
        <fullName evidence="7">Translational activator GCN1 (inferred by orthology to a human protein)</fullName>
    </submittedName>
</protein>
<evidence type="ECO:0000256" key="1">
    <source>
        <dbReference type="ARBA" id="ARBA00007366"/>
    </source>
</evidence>
<dbReference type="OrthoDB" id="5148094at2759"/>
<dbReference type="GO" id="GO:0000226">
    <property type="term" value="P:microtubule cytoskeleton organization"/>
    <property type="evidence" value="ECO:0007669"/>
    <property type="project" value="UniProtKB-ARBA"/>
</dbReference>
<reference evidence="5 6" key="2">
    <citation type="submission" date="2018-11" db="EMBL/GenBank/DDBJ databases">
        <authorList>
            <consortium name="Pathogen Informatics"/>
        </authorList>
    </citation>
    <scope>NUCLEOTIDE SEQUENCE [LARGE SCALE GENOMIC DNA]</scope>
</reference>
<dbReference type="SMART" id="SM01349">
    <property type="entry name" value="TOG"/>
    <property type="match status" value="1"/>
</dbReference>